<evidence type="ECO:0000256" key="1">
    <source>
        <dbReference type="SAM" id="MobiDB-lite"/>
    </source>
</evidence>
<accession>A0A5B7K3W4</accession>
<feature type="region of interest" description="Disordered" evidence="1">
    <location>
        <begin position="1"/>
        <end position="49"/>
    </location>
</feature>
<evidence type="ECO:0000313" key="3">
    <source>
        <dbReference type="Proteomes" id="UP000324222"/>
    </source>
</evidence>
<dbReference type="EMBL" id="VSRR010126485">
    <property type="protein sequence ID" value="MPD01294.1"/>
    <property type="molecule type" value="Genomic_DNA"/>
</dbReference>
<proteinExistence type="predicted"/>
<organism evidence="2 3">
    <name type="scientific">Portunus trituberculatus</name>
    <name type="common">Swimming crab</name>
    <name type="synonym">Neptunus trituberculatus</name>
    <dbReference type="NCBI Taxonomy" id="210409"/>
    <lineage>
        <taxon>Eukaryota</taxon>
        <taxon>Metazoa</taxon>
        <taxon>Ecdysozoa</taxon>
        <taxon>Arthropoda</taxon>
        <taxon>Crustacea</taxon>
        <taxon>Multicrustacea</taxon>
        <taxon>Malacostraca</taxon>
        <taxon>Eumalacostraca</taxon>
        <taxon>Eucarida</taxon>
        <taxon>Decapoda</taxon>
        <taxon>Pleocyemata</taxon>
        <taxon>Brachyura</taxon>
        <taxon>Eubrachyura</taxon>
        <taxon>Portunoidea</taxon>
        <taxon>Portunidae</taxon>
        <taxon>Portuninae</taxon>
        <taxon>Portunus</taxon>
    </lineage>
</organism>
<evidence type="ECO:0000313" key="2">
    <source>
        <dbReference type="EMBL" id="MPD01294.1"/>
    </source>
</evidence>
<dbReference type="AlphaFoldDB" id="A0A5B7K3W4"/>
<reference evidence="2 3" key="1">
    <citation type="submission" date="2019-05" db="EMBL/GenBank/DDBJ databases">
        <title>Another draft genome of Portunus trituberculatus and its Hox gene families provides insights of decapod evolution.</title>
        <authorList>
            <person name="Jeong J.-H."/>
            <person name="Song I."/>
            <person name="Kim S."/>
            <person name="Choi T."/>
            <person name="Kim D."/>
            <person name="Ryu S."/>
            <person name="Kim W."/>
        </authorList>
    </citation>
    <scope>NUCLEOTIDE SEQUENCE [LARGE SCALE GENOMIC DNA]</scope>
    <source>
        <tissue evidence="2">Muscle</tissue>
    </source>
</reference>
<sequence>MISAAAAPAEATTASTTNNNSINSNNKQQQQQQQQQQTPSPDRVKCSLQGTPSATTEACPGCIACLQCGYGSPTSTNTTTSGAVRSIFGMARSVWLVWSAWSTRVECVGLSLHTVRPSWCAWLSCLLSPHSVAKLAIFPLNLDLGFWIRLTDLKKLNWQHCSHCAPVFMLPSLCVCVCFTV</sequence>
<dbReference type="Proteomes" id="UP000324222">
    <property type="component" value="Unassembled WGS sequence"/>
</dbReference>
<name>A0A5B7K3W4_PORTR</name>
<feature type="compositionally biased region" description="Low complexity" evidence="1">
    <location>
        <begin position="1"/>
        <end position="41"/>
    </location>
</feature>
<gene>
    <name evidence="2" type="ORF">E2C01_096815</name>
</gene>
<comment type="caution">
    <text evidence="2">The sequence shown here is derived from an EMBL/GenBank/DDBJ whole genome shotgun (WGS) entry which is preliminary data.</text>
</comment>
<keyword evidence="3" id="KW-1185">Reference proteome</keyword>
<protein>
    <submittedName>
        <fullName evidence="2">Uncharacterized protein</fullName>
    </submittedName>
</protein>